<dbReference type="Gene3D" id="3.30.70.360">
    <property type="match status" value="1"/>
</dbReference>
<dbReference type="Gene3D" id="3.40.630.10">
    <property type="entry name" value="Zn peptidases"/>
    <property type="match status" value="1"/>
</dbReference>
<name>A0ABW2EJN7_9BACI</name>
<proteinExistence type="inferred from homology"/>
<dbReference type="Pfam" id="PF07687">
    <property type="entry name" value="M20_dimer"/>
    <property type="match status" value="1"/>
</dbReference>
<feature type="domain" description="Peptidase M20 dimerisation" evidence="3">
    <location>
        <begin position="235"/>
        <end position="335"/>
    </location>
</feature>
<dbReference type="InterPro" id="IPR011650">
    <property type="entry name" value="Peptidase_M20_dimer"/>
</dbReference>
<comment type="caution">
    <text evidence="4">The sequence shown here is derived from an EMBL/GenBank/DDBJ whole genome shotgun (WGS) entry which is preliminary data.</text>
</comment>
<dbReference type="RefSeq" id="WP_390217115.1">
    <property type="nucleotide sequence ID" value="NZ_JBHSZV010000029.1"/>
</dbReference>
<protein>
    <submittedName>
        <fullName evidence="4">M20 family metallo-hydrolase</fullName>
    </submittedName>
</protein>
<dbReference type="NCBIfam" id="NF006771">
    <property type="entry name" value="PRK09290.1-5"/>
    <property type="match status" value="1"/>
</dbReference>
<gene>
    <name evidence="4" type="ORF">ACFQIC_11920</name>
</gene>
<dbReference type="SUPFAM" id="SSF55031">
    <property type="entry name" value="Bacterial exopeptidase dimerisation domain"/>
    <property type="match status" value="1"/>
</dbReference>
<dbReference type="PIRSF" id="PIRSF001235">
    <property type="entry name" value="Amidase_carbamoylase"/>
    <property type="match status" value="1"/>
</dbReference>
<organism evidence="4 5">
    <name type="scientific">Halobacillus seohaensis</name>
    <dbReference type="NCBI Taxonomy" id="447421"/>
    <lineage>
        <taxon>Bacteria</taxon>
        <taxon>Bacillati</taxon>
        <taxon>Bacillota</taxon>
        <taxon>Bacilli</taxon>
        <taxon>Bacillales</taxon>
        <taxon>Bacillaceae</taxon>
        <taxon>Halobacillus</taxon>
    </lineage>
</organism>
<dbReference type="InterPro" id="IPR036264">
    <property type="entry name" value="Bact_exopeptidase_dim_dom"/>
</dbReference>
<dbReference type="InterPro" id="IPR002933">
    <property type="entry name" value="Peptidase_M20"/>
</dbReference>
<evidence type="ECO:0000256" key="1">
    <source>
        <dbReference type="ARBA" id="ARBA00006153"/>
    </source>
</evidence>
<comment type="similarity">
    <text evidence="1">Belongs to the peptidase M20 family.</text>
</comment>
<dbReference type="InterPro" id="IPR010158">
    <property type="entry name" value="Amidase_Cbmase"/>
</dbReference>
<dbReference type="PANTHER" id="PTHR32494">
    <property type="entry name" value="ALLANTOATE DEIMINASE-RELATED"/>
    <property type="match status" value="1"/>
</dbReference>
<dbReference type="Proteomes" id="UP001596410">
    <property type="component" value="Unassembled WGS sequence"/>
</dbReference>
<dbReference type="Pfam" id="PF01546">
    <property type="entry name" value="Peptidase_M20"/>
    <property type="match status" value="1"/>
</dbReference>
<dbReference type="SUPFAM" id="SSF53187">
    <property type="entry name" value="Zn-dependent exopeptidases"/>
    <property type="match status" value="1"/>
</dbReference>
<reference evidence="5" key="1">
    <citation type="journal article" date="2019" name="Int. J. Syst. Evol. Microbiol.">
        <title>The Global Catalogue of Microorganisms (GCM) 10K type strain sequencing project: providing services to taxonomists for standard genome sequencing and annotation.</title>
        <authorList>
            <consortium name="The Broad Institute Genomics Platform"/>
            <consortium name="The Broad Institute Genome Sequencing Center for Infectious Disease"/>
            <person name="Wu L."/>
            <person name="Ma J."/>
        </authorList>
    </citation>
    <scope>NUCLEOTIDE SEQUENCE [LARGE SCALE GENOMIC DNA]</scope>
    <source>
        <strain evidence="5">CGMCC 4.1621</strain>
    </source>
</reference>
<dbReference type="NCBIfam" id="TIGR01879">
    <property type="entry name" value="hydantase"/>
    <property type="match status" value="1"/>
</dbReference>
<dbReference type="PANTHER" id="PTHR32494:SF5">
    <property type="entry name" value="ALLANTOATE AMIDOHYDROLASE"/>
    <property type="match status" value="1"/>
</dbReference>
<evidence type="ECO:0000259" key="3">
    <source>
        <dbReference type="Pfam" id="PF07687"/>
    </source>
</evidence>
<accession>A0ABW2EJN7</accession>
<dbReference type="CDD" id="cd03884">
    <property type="entry name" value="M20_bAS"/>
    <property type="match status" value="1"/>
</dbReference>
<keyword evidence="2" id="KW-0378">Hydrolase</keyword>
<evidence type="ECO:0000313" key="4">
    <source>
        <dbReference type="EMBL" id="MFC7062564.1"/>
    </source>
</evidence>
<keyword evidence="5" id="KW-1185">Reference proteome</keyword>
<evidence type="ECO:0000256" key="2">
    <source>
        <dbReference type="ARBA" id="ARBA00022801"/>
    </source>
</evidence>
<sequence length="433" mass="46991">MSELNWDLYTQLLKDYDISLSREGIDGNRMARRLHAISEIGLTPDGGSRRLGFSKEEKQAKELVKGWMVEAGLSITEDGAGNVFARLAGKNPEIPAISSGSHLDSVPNGGHFDGPLGVLSALEIVESWKVQGFQPQQSYEVVIFSDEEGARFNSGLTGSRAMAGEIDEEIQSGLVDQNGDSFDTVLNDVGLSSQGFFNAQRNLEEIAHYVEVHIEQGKILEQDDLPTGIVSGIAGPSWLEVTFEGNAGHAGNTPMQGRVDPLVTAGKFVSNIHNIPSQVSSTAVATVGKLNVYPNGANVIPGTVNLIVDIRDIYEETRDKLVDLIIDEANKVAEEFGTRCNYKQVLRVAPVPIPTDVTNIMSESLKRNGIEPRMLPSGAGHDALIVGHHLPVSMLFVQSKDGISHTPEEWSSLNDCVQTVHVLKDFIETIIEK</sequence>
<evidence type="ECO:0000313" key="5">
    <source>
        <dbReference type="Proteomes" id="UP001596410"/>
    </source>
</evidence>
<dbReference type="EMBL" id="JBHSZV010000029">
    <property type="protein sequence ID" value="MFC7062564.1"/>
    <property type="molecule type" value="Genomic_DNA"/>
</dbReference>